<feature type="compositionally biased region" description="Basic and acidic residues" evidence="1">
    <location>
        <begin position="180"/>
        <end position="198"/>
    </location>
</feature>
<evidence type="ECO:0000256" key="1">
    <source>
        <dbReference type="SAM" id="MobiDB-lite"/>
    </source>
</evidence>
<dbReference type="VEuPathDB" id="FungiDB:PSHT_14731"/>
<keyword evidence="4" id="KW-1185">Reference proteome</keyword>
<dbReference type="Proteomes" id="UP000238274">
    <property type="component" value="Unassembled WGS sequence"/>
</dbReference>
<sequence length="198" mass="20962">MFPSNAQLFLGLLATVNLSQCVPLPSSGPISPISDGAPNPGSESIYPRGEFYDYDKRSKLKDVSRKVLSVAATGAIDLLKIAADVLRLQQDVRAIIQQMGSGGLNLGADLLTGVTARVAPLDAPAARPLAKNISLDPITDPKLVGDQSIQPETVIKQQGSETDPSIQDTTAEGPTNTLDTKLDEPTLEDLDSKVKDDQ</sequence>
<organism evidence="3 4">
    <name type="scientific">Puccinia striiformis</name>
    <dbReference type="NCBI Taxonomy" id="27350"/>
    <lineage>
        <taxon>Eukaryota</taxon>
        <taxon>Fungi</taxon>
        <taxon>Dikarya</taxon>
        <taxon>Basidiomycota</taxon>
        <taxon>Pucciniomycotina</taxon>
        <taxon>Pucciniomycetes</taxon>
        <taxon>Pucciniales</taxon>
        <taxon>Pucciniaceae</taxon>
        <taxon>Puccinia</taxon>
    </lineage>
</organism>
<feature type="region of interest" description="Disordered" evidence="1">
    <location>
        <begin position="154"/>
        <end position="198"/>
    </location>
</feature>
<proteinExistence type="predicted"/>
<reference evidence="4" key="3">
    <citation type="journal article" date="2018" name="Mol. Plant Microbe Interact.">
        <title>Genome sequence resources for the wheat stripe rust pathogen (Puccinia striiformis f. sp. tritici) and the barley stripe rust pathogen (Puccinia striiformis f. sp. hordei).</title>
        <authorList>
            <person name="Xia C."/>
            <person name="Wang M."/>
            <person name="Yin C."/>
            <person name="Cornejo O.E."/>
            <person name="Hulbert S.H."/>
            <person name="Chen X."/>
        </authorList>
    </citation>
    <scope>NUCLEOTIDE SEQUENCE [LARGE SCALE GENOMIC DNA]</scope>
    <source>
        <strain evidence="4">93TX-2</strain>
    </source>
</reference>
<evidence type="ECO:0000313" key="3">
    <source>
        <dbReference type="EMBL" id="POV97134.1"/>
    </source>
</evidence>
<protein>
    <submittedName>
        <fullName evidence="3">Uncharacterized protein</fullName>
    </submittedName>
</protein>
<reference evidence="4" key="2">
    <citation type="journal article" date="2018" name="BMC Genomics">
        <title>Genomic insights into host adaptation between the wheat stripe rust pathogen (Puccinia striiformis f. sp. tritici) and the barley stripe rust pathogen (Puccinia striiformis f. sp. hordei).</title>
        <authorList>
            <person name="Xia C."/>
            <person name="Wang M."/>
            <person name="Yin C."/>
            <person name="Cornejo O.E."/>
            <person name="Hulbert S.H."/>
            <person name="Chen X."/>
        </authorList>
    </citation>
    <scope>NUCLEOTIDE SEQUENCE [LARGE SCALE GENOMIC DNA]</scope>
    <source>
        <strain evidence="4">93TX-2</strain>
    </source>
</reference>
<dbReference type="OrthoDB" id="2500122at2759"/>
<name>A0A2S4UJ24_9BASI</name>
<feature type="chain" id="PRO_5015404963" evidence="2">
    <location>
        <begin position="22"/>
        <end position="198"/>
    </location>
</feature>
<comment type="caution">
    <text evidence="3">The sequence shown here is derived from an EMBL/GenBank/DDBJ whole genome shotgun (WGS) entry which is preliminary data.</text>
</comment>
<dbReference type="EMBL" id="PKSM01000344">
    <property type="protein sequence ID" value="POV97134.1"/>
    <property type="molecule type" value="Genomic_DNA"/>
</dbReference>
<gene>
    <name evidence="3" type="ORF">PSHT_14731</name>
</gene>
<feature type="compositionally biased region" description="Polar residues" evidence="1">
    <location>
        <begin position="154"/>
        <end position="179"/>
    </location>
</feature>
<evidence type="ECO:0000256" key="2">
    <source>
        <dbReference type="SAM" id="SignalP"/>
    </source>
</evidence>
<accession>A0A2S4UJ24</accession>
<keyword evidence="2" id="KW-0732">Signal</keyword>
<dbReference type="AlphaFoldDB" id="A0A2S4UJ24"/>
<reference evidence="3 4" key="1">
    <citation type="submission" date="2017-12" db="EMBL/GenBank/DDBJ databases">
        <title>Gene loss provides genomic basis for host adaptation in cereal stripe rust fungi.</title>
        <authorList>
            <person name="Xia C."/>
        </authorList>
    </citation>
    <scope>NUCLEOTIDE SEQUENCE [LARGE SCALE GENOMIC DNA]</scope>
    <source>
        <strain evidence="3 4">93TX-2</strain>
    </source>
</reference>
<evidence type="ECO:0000313" key="4">
    <source>
        <dbReference type="Proteomes" id="UP000238274"/>
    </source>
</evidence>
<feature type="signal peptide" evidence="2">
    <location>
        <begin position="1"/>
        <end position="21"/>
    </location>
</feature>